<protein>
    <recommendedName>
        <fullName evidence="5">GIY-YIG domain-containing protein</fullName>
    </recommendedName>
</protein>
<dbReference type="AlphaFoldDB" id="A0A167ITR4"/>
<dbReference type="EMBL" id="LVWD01000003">
    <property type="protein sequence ID" value="OAD43579.1"/>
    <property type="molecule type" value="Genomic_DNA"/>
</dbReference>
<dbReference type="EMBL" id="CP017476">
    <property type="protein sequence ID" value="AOW14396.1"/>
    <property type="molecule type" value="Genomic_DNA"/>
</dbReference>
<reference evidence="1 4" key="2">
    <citation type="submission" date="2016-10" db="EMBL/GenBank/DDBJ databases">
        <title>Hydorgenophaga sp. LPB0072 isolated from gastropod.</title>
        <authorList>
            <person name="Kim E."/>
            <person name="Yi H."/>
        </authorList>
    </citation>
    <scope>NUCLEOTIDE SEQUENCE [LARGE SCALE GENOMIC DNA]</scope>
    <source>
        <strain evidence="1 4">LPB0072</strain>
    </source>
</reference>
<name>A0A167ITR4_9BURK</name>
<accession>A0A167ITR4</accession>
<proteinExistence type="predicted"/>
<evidence type="ECO:0000313" key="4">
    <source>
        <dbReference type="Proteomes" id="UP000185680"/>
    </source>
</evidence>
<organism evidence="1 4">
    <name type="scientific">Hydrogenophaga crassostreae</name>
    <dbReference type="NCBI Taxonomy" id="1763535"/>
    <lineage>
        <taxon>Bacteria</taxon>
        <taxon>Pseudomonadati</taxon>
        <taxon>Pseudomonadota</taxon>
        <taxon>Betaproteobacteria</taxon>
        <taxon>Burkholderiales</taxon>
        <taxon>Comamonadaceae</taxon>
        <taxon>Hydrogenophaga</taxon>
    </lineage>
</organism>
<dbReference type="OrthoDB" id="7190053at2"/>
<keyword evidence="3" id="KW-1185">Reference proteome</keyword>
<reference evidence="2 3" key="1">
    <citation type="submission" date="2016-02" db="EMBL/GenBank/DDBJ databases">
        <title>Draft genome sequence of Hydrogenophaga sp. LPB0072.</title>
        <authorList>
            <person name="Shin S.-K."/>
            <person name="Yi H."/>
        </authorList>
    </citation>
    <scope>NUCLEOTIDE SEQUENCE [LARGE SCALE GENOMIC DNA]</scope>
    <source>
        <strain evidence="2 3">LPB0072</strain>
    </source>
</reference>
<dbReference type="KEGG" id="hyl:LPB072_17705"/>
<dbReference type="STRING" id="1763535.LPB072_17705"/>
<gene>
    <name evidence="1" type="ORF">LPB072_17705</name>
    <name evidence="2" type="ORF">LPB72_03330</name>
</gene>
<evidence type="ECO:0000313" key="3">
    <source>
        <dbReference type="Proteomes" id="UP000185657"/>
    </source>
</evidence>
<evidence type="ECO:0008006" key="5">
    <source>
        <dbReference type="Google" id="ProtNLM"/>
    </source>
</evidence>
<evidence type="ECO:0000313" key="1">
    <source>
        <dbReference type="EMBL" id="AOW14396.1"/>
    </source>
</evidence>
<sequence>MARRKRPHHHVYVVELSKDVLLEARFRRCNPGYIDGKPCVYVGMTGLDPDVRFDKHMAGIQANTYVTKYGLRLLPDLYEGFNPMAYEAAQEREVEIGIDLRSAGFGVWQA</sequence>
<dbReference type="Proteomes" id="UP000185680">
    <property type="component" value="Chromosome"/>
</dbReference>
<dbReference type="Proteomes" id="UP000185657">
    <property type="component" value="Unassembled WGS sequence"/>
</dbReference>
<dbReference type="RefSeq" id="WP_066085700.1">
    <property type="nucleotide sequence ID" value="NZ_CP017476.1"/>
</dbReference>
<evidence type="ECO:0000313" key="2">
    <source>
        <dbReference type="EMBL" id="OAD43579.1"/>
    </source>
</evidence>